<dbReference type="RefSeq" id="WP_038607448.1">
    <property type="nucleotide sequence ID" value="NZ_CP008944.1"/>
</dbReference>
<protein>
    <submittedName>
        <fullName evidence="5">Glycosyltransferase</fullName>
    </submittedName>
</protein>
<dbReference type="Proteomes" id="UP000028504">
    <property type="component" value="Chromosome"/>
</dbReference>
<evidence type="ECO:0000313" key="5">
    <source>
        <dbReference type="EMBL" id="AIG63568.1"/>
    </source>
</evidence>
<dbReference type="PANTHER" id="PTHR43685:SF5">
    <property type="entry name" value="GLYCOSYLTRANSFERASE EPSE-RELATED"/>
    <property type="match status" value="1"/>
</dbReference>
<dbReference type="InterPro" id="IPR029044">
    <property type="entry name" value="Nucleotide-diphossugar_trans"/>
</dbReference>
<dbReference type="PANTHER" id="PTHR43685">
    <property type="entry name" value="GLYCOSYLTRANSFERASE"/>
    <property type="match status" value="1"/>
</dbReference>
<dbReference type="InterPro" id="IPR001173">
    <property type="entry name" value="Glyco_trans_2-like"/>
</dbReference>
<keyword evidence="2" id="KW-0328">Glycosyltransferase</keyword>
<evidence type="ECO:0000256" key="2">
    <source>
        <dbReference type="ARBA" id="ARBA00022676"/>
    </source>
</evidence>
<keyword evidence="6" id="KW-1185">Reference proteome</keyword>
<dbReference type="InterPro" id="IPR050834">
    <property type="entry name" value="Glycosyltransf_2"/>
</dbReference>
<reference evidence="5 6" key="1">
    <citation type="submission" date="2014-07" db="EMBL/GenBank/DDBJ databases">
        <title>Complete genome sequence of Corynebacterium atypicum DSM 44849: identifiction of the mycolic acid biosynthesis genes.</title>
        <authorList>
            <person name="Tippelt A."/>
            <person name="Mollmann S."/>
            <person name="Albersmeier A."/>
            <person name="Jaenicke S."/>
            <person name="Ruckert C."/>
            <person name="Tauch A."/>
        </authorList>
    </citation>
    <scope>NUCLEOTIDE SEQUENCE [LARGE SCALE GENOMIC DNA]</scope>
    <source>
        <strain evidence="5 6">R2070</strain>
    </source>
</reference>
<evidence type="ECO:0000313" key="6">
    <source>
        <dbReference type="Proteomes" id="UP000028504"/>
    </source>
</evidence>
<dbReference type="Gene3D" id="3.90.550.10">
    <property type="entry name" value="Spore Coat Polysaccharide Biosynthesis Protein SpsA, Chain A"/>
    <property type="match status" value="1"/>
</dbReference>
<sequence length="293" mass="31880">MPTLAALVTFYHGTDATELRRALDSLAAQTRPAEEVLIIQDGPAPAAAVDVAREFAHRTPGARLVSLPTNQGSGPALAAGIAGTEADLVAVLDSDDVAAPERFAVQLDFFAAHPEVDVVGSSLREFDQEVARTTGSLEKAAAATGNAIRSLPEEHADIARYARINSPVNHPTAMMRRATVVAAGGYQPVAFLEDYDLWARILARGGRFHNLAQPLTWFAVSPAQRKRRSSFAMIRGEWAFQRRLISYGLITRGRGVLNFVLRNAYRLLPRPAVRLAYSLLFHRRAESTTDRAA</sequence>
<keyword evidence="3" id="KW-0808">Transferase</keyword>
<organism evidence="5 6">
    <name type="scientific">Corynebacterium atypicum</name>
    <dbReference type="NCBI Taxonomy" id="191610"/>
    <lineage>
        <taxon>Bacteria</taxon>
        <taxon>Bacillati</taxon>
        <taxon>Actinomycetota</taxon>
        <taxon>Actinomycetes</taxon>
        <taxon>Mycobacteriales</taxon>
        <taxon>Corynebacteriaceae</taxon>
        <taxon>Corynebacterium</taxon>
    </lineage>
</organism>
<comment type="similarity">
    <text evidence="1">Belongs to the glycosyltransferase 2 family.</text>
</comment>
<dbReference type="Pfam" id="PF00535">
    <property type="entry name" value="Glycos_transf_2"/>
    <property type="match status" value="1"/>
</dbReference>
<dbReference type="SUPFAM" id="SSF53448">
    <property type="entry name" value="Nucleotide-diphospho-sugar transferases"/>
    <property type="match status" value="1"/>
</dbReference>
<evidence type="ECO:0000259" key="4">
    <source>
        <dbReference type="Pfam" id="PF00535"/>
    </source>
</evidence>
<evidence type="ECO:0000256" key="3">
    <source>
        <dbReference type="ARBA" id="ARBA00022679"/>
    </source>
</evidence>
<name>A0ABM5QLA8_9CORY</name>
<dbReference type="EMBL" id="CP008944">
    <property type="protein sequence ID" value="AIG63568.1"/>
    <property type="molecule type" value="Genomic_DNA"/>
</dbReference>
<proteinExistence type="inferred from homology"/>
<evidence type="ECO:0000256" key="1">
    <source>
        <dbReference type="ARBA" id="ARBA00006739"/>
    </source>
</evidence>
<gene>
    <name evidence="5" type="ORF">CATYP_01470</name>
</gene>
<feature type="domain" description="Glycosyltransferase 2-like" evidence="4">
    <location>
        <begin position="9"/>
        <end position="180"/>
    </location>
</feature>
<accession>A0ABM5QLA8</accession>